<dbReference type="EMBL" id="DS566029">
    <property type="status" value="NOT_ANNOTATED_CDS"/>
    <property type="molecule type" value="Genomic_DNA"/>
</dbReference>
<dbReference type="VEuPathDB" id="FungiDB:KRP22_4519"/>
<sequence>MYAIVIVFKIPFQVIVYSSPLPVAAYAVALLLDGNFMDIYLDSFWSSLEGATNFEFVAFLNSAVTQMRTVWLMALLVDLMVFVARKPSNGSEEKIPGVRGLVISFTSAMTVVGPYKHTFFRNSKVVTAIRSPHAGQNLDVVQSGPQWYFNGSTYLFGDSMTMLLLCIAIVAAVAGTARLMGHLMRMDRDLILISTVNLMNIAMMTDPWNFIWLRVIGVPLYLYRIRPARSAASGLDNSTGLLWYAVILPYPEAEMGERTGLSCDDFELLDSASSRDVPISVLLQCG</sequence>
<dbReference type="VEuPathDB" id="FungiDB:KRP23_13805"/>
<organism evidence="2 3">
    <name type="scientific">Phytophthora ramorum</name>
    <name type="common">Sudden oak death agent</name>
    <dbReference type="NCBI Taxonomy" id="164328"/>
    <lineage>
        <taxon>Eukaryota</taxon>
        <taxon>Sar</taxon>
        <taxon>Stramenopiles</taxon>
        <taxon>Oomycota</taxon>
        <taxon>Peronosporomycetes</taxon>
        <taxon>Peronosporales</taxon>
        <taxon>Peronosporaceae</taxon>
        <taxon>Phytophthora</taxon>
    </lineage>
</organism>
<dbReference type="InParanoid" id="H3HCG2"/>
<dbReference type="AlphaFoldDB" id="H3HCG2"/>
<dbReference type="VEuPathDB" id="FungiDB:KRP23_13804"/>
<reference evidence="2" key="2">
    <citation type="submission" date="2015-06" db="UniProtKB">
        <authorList>
            <consortium name="EnsemblProtists"/>
        </authorList>
    </citation>
    <scope>IDENTIFICATION</scope>
    <source>
        <strain evidence="2">Pr102</strain>
    </source>
</reference>
<keyword evidence="1" id="KW-1133">Transmembrane helix</keyword>
<accession>H3HCG2</accession>
<dbReference type="VEuPathDB" id="FungiDB:KRP22_4518"/>
<evidence type="ECO:0000313" key="2">
    <source>
        <dbReference type="EnsemblProtists" id="Phyra95137"/>
    </source>
</evidence>
<keyword evidence="1" id="KW-0472">Membrane</keyword>
<feature type="transmembrane region" description="Helical" evidence="1">
    <location>
        <begin position="160"/>
        <end position="180"/>
    </location>
</feature>
<evidence type="ECO:0000313" key="3">
    <source>
        <dbReference type="Proteomes" id="UP000005238"/>
    </source>
</evidence>
<proteinExistence type="predicted"/>
<feature type="transmembrane region" description="Helical" evidence="1">
    <location>
        <begin position="12"/>
        <end position="32"/>
    </location>
</feature>
<dbReference type="HOGENOM" id="CLU_974776_0_0_1"/>
<keyword evidence="3" id="KW-1185">Reference proteome</keyword>
<keyword evidence="1" id="KW-0812">Transmembrane</keyword>
<dbReference type="eggNOG" id="ENOG502RAD8">
    <property type="taxonomic scope" value="Eukaryota"/>
</dbReference>
<protein>
    <submittedName>
        <fullName evidence="2">Uncharacterized protein</fullName>
    </submittedName>
</protein>
<dbReference type="EnsemblProtists" id="Phyra95137">
    <property type="protein sequence ID" value="Phyra95137"/>
    <property type="gene ID" value="Phyra95137"/>
</dbReference>
<dbReference type="Proteomes" id="UP000005238">
    <property type="component" value="Unassembled WGS sequence"/>
</dbReference>
<reference evidence="3" key="1">
    <citation type="journal article" date="2006" name="Science">
        <title>Phytophthora genome sequences uncover evolutionary origins and mechanisms of pathogenesis.</title>
        <authorList>
            <person name="Tyler B.M."/>
            <person name="Tripathy S."/>
            <person name="Zhang X."/>
            <person name="Dehal P."/>
            <person name="Jiang R.H."/>
            <person name="Aerts A."/>
            <person name="Arredondo F.D."/>
            <person name="Baxter L."/>
            <person name="Bensasson D."/>
            <person name="Beynon J.L."/>
            <person name="Chapman J."/>
            <person name="Damasceno C.M."/>
            <person name="Dorrance A.E."/>
            <person name="Dou D."/>
            <person name="Dickerman A.W."/>
            <person name="Dubchak I.L."/>
            <person name="Garbelotto M."/>
            <person name="Gijzen M."/>
            <person name="Gordon S.G."/>
            <person name="Govers F."/>
            <person name="Grunwald N.J."/>
            <person name="Huang W."/>
            <person name="Ivors K.L."/>
            <person name="Jones R.W."/>
            <person name="Kamoun S."/>
            <person name="Krampis K."/>
            <person name="Lamour K.H."/>
            <person name="Lee M.K."/>
            <person name="McDonald W.H."/>
            <person name="Medina M."/>
            <person name="Meijer H.J."/>
            <person name="Nordberg E.K."/>
            <person name="Maclean D.J."/>
            <person name="Ospina-Giraldo M.D."/>
            <person name="Morris P.F."/>
            <person name="Phuntumart V."/>
            <person name="Putnam N.H."/>
            <person name="Rash S."/>
            <person name="Rose J.K."/>
            <person name="Sakihama Y."/>
            <person name="Salamov A.A."/>
            <person name="Savidor A."/>
            <person name="Scheuring C.F."/>
            <person name="Smith B.M."/>
            <person name="Sobral B.W."/>
            <person name="Terry A."/>
            <person name="Torto-Alalibo T.A."/>
            <person name="Win J."/>
            <person name="Xu Z."/>
            <person name="Zhang H."/>
            <person name="Grigoriev I.V."/>
            <person name="Rokhsar D.S."/>
            <person name="Boore J.L."/>
        </authorList>
    </citation>
    <scope>NUCLEOTIDE SEQUENCE [LARGE SCALE GENOMIC DNA]</scope>
    <source>
        <strain evidence="3">Pr102</strain>
    </source>
</reference>
<evidence type="ECO:0000256" key="1">
    <source>
        <dbReference type="SAM" id="Phobius"/>
    </source>
</evidence>
<feature type="transmembrane region" description="Helical" evidence="1">
    <location>
        <begin position="97"/>
        <end position="115"/>
    </location>
</feature>
<name>H3HCG2_PHYRM</name>